<keyword evidence="2" id="KW-1185">Reference proteome</keyword>
<proteinExistence type="predicted"/>
<accession>A0ABR0E463</accession>
<dbReference type="Proteomes" id="UP001305779">
    <property type="component" value="Unassembled WGS sequence"/>
</dbReference>
<dbReference type="EMBL" id="JAXOVC010000010">
    <property type="protein sequence ID" value="KAK4496192.1"/>
    <property type="molecule type" value="Genomic_DNA"/>
</dbReference>
<evidence type="ECO:0000313" key="1">
    <source>
        <dbReference type="EMBL" id="KAK4496192.1"/>
    </source>
</evidence>
<gene>
    <name evidence="1" type="ORF">PRZ48_012172</name>
</gene>
<protein>
    <submittedName>
        <fullName evidence="1">Uncharacterized protein</fullName>
    </submittedName>
</protein>
<reference evidence="1 2" key="1">
    <citation type="journal article" date="2023" name="G3 (Bethesda)">
        <title>A chromosome-level genome assembly of Zasmidium syzygii isolated from banana leaves.</title>
        <authorList>
            <person name="van Westerhoven A.C."/>
            <person name="Mehrabi R."/>
            <person name="Talebi R."/>
            <person name="Steentjes M.B.F."/>
            <person name="Corcolon B."/>
            <person name="Chong P.A."/>
            <person name="Kema G.H.J."/>
            <person name="Seidl M.F."/>
        </authorList>
    </citation>
    <scope>NUCLEOTIDE SEQUENCE [LARGE SCALE GENOMIC DNA]</scope>
    <source>
        <strain evidence="1 2">P124</strain>
    </source>
</reference>
<name>A0ABR0E463_ZASCE</name>
<sequence>MSATPKMTVDNPSLGTLERLPAELRNTIYELAIETEYELEADFHRPCRQRQSLHLVSKQIHQETIGFLAVVRYQPCRHVNFAVTIPEAPETPSHERILQRIAGQLSPVHNIVQAQTIRFITGHLDGDAPLAVTCHLRLPTDSYCQVYGAREQRATYVTQELNSALGTLQHRVAMTIGSLTLRELEDLAVWVSVLVQEMPLREREEFWEFWGEGRWSSRWY</sequence>
<evidence type="ECO:0000313" key="2">
    <source>
        <dbReference type="Proteomes" id="UP001305779"/>
    </source>
</evidence>
<comment type="caution">
    <text evidence="1">The sequence shown here is derived from an EMBL/GenBank/DDBJ whole genome shotgun (WGS) entry which is preliminary data.</text>
</comment>
<organism evidence="1 2">
    <name type="scientific">Zasmidium cellare</name>
    <name type="common">Wine cellar mold</name>
    <name type="synonym">Racodium cellare</name>
    <dbReference type="NCBI Taxonomy" id="395010"/>
    <lineage>
        <taxon>Eukaryota</taxon>
        <taxon>Fungi</taxon>
        <taxon>Dikarya</taxon>
        <taxon>Ascomycota</taxon>
        <taxon>Pezizomycotina</taxon>
        <taxon>Dothideomycetes</taxon>
        <taxon>Dothideomycetidae</taxon>
        <taxon>Mycosphaerellales</taxon>
        <taxon>Mycosphaerellaceae</taxon>
        <taxon>Zasmidium</taxon>
    </lineage>
</organism>